<evidence type="ECO:0000256" key="1">
    <source>
        <dbReference type="SAM" id="Phobius"/>
    </source>
</evidence>
<keyword evidence="1" id="KW-1133">Transmembrane helix</keyword>
<dbReference type="InterPro" id="IPR021737">
    <property type="entry name" value="Phage_phiKZ_Orf197"/>
</dbReference>
<feature type="transmembrane region" description="Helical" evidence="1">
    <location>
        <begin position="125"/>
        <end position="144"/>
    </location>
</feature>
<dbReference type="EMBL" id="AQQX01000004">
    <property type="protein sequence ID" value="KGM48345.1"/>
    <property type="molecule type" value="Genomic_DNA"/>
</dbReference>
<dbReference type="OrthoDB" id="8536716at2"/>
<keyword evidence="1" id="KW-0812">Transmembrane</keyword>
<sequence>MIDTFVALLLAHALADFPLQSDALAQAKQDRSPRALALHALIVMATATLAIAPTRAEALIPLAVLTLAHILIDIAKTYAPNTLASFLVDQAAHIGTLVAIAVLHPTLFGQGLYADTPLLPSIMTAIAGLIIATQAGGYAVGLLVRPFGRAFRAEGLPRGGVMIGLLERGLIFLFVLAGQPSAVGFLIAAKSVLRFDASKRKQKAAEYVIIGTLASFGWALICAYATLALLDHLPPLGIKALKD</sequence>
<dbReference type="AlphaFoldDB" id="A0A0A0EDK1"/>
<evidence type="ECO:0008006" key="4">
    <source>
        <dbReference type="Google" id="ProtNLM"/>
    </source>
</evidence>
<protein>
    <recommendedName>
        <fullName evidence="4">DUF3307 domain-containing protein</fullName>
    </recommendedName>
</protein>
<dbReference type="Proteomes" id="UP000030004">
    <property type="component" value="Unassembled WGS sequence"/>
</dbReference>
<dbReference type="Pfam" id="PF11750">
    <property type="entry name" value="DUF3307"/>
    <property type="match status" value="1"/>
</dbReference>
<organism evidence="2 3">
    <name type="scientific">Pseudooceanicola atlanticus</name>
    <dbReference type="NCBI Taxonomy" id="1461694"/>
    <lineage>
        <taxon>Bacteria</taxon>
        <taxon>Pseudomonadati</taxon>
        <taxon>Pseudomonadota</taxon>
        <taxon>Alphaproteobacteria</taxon>
        <taxon>Rhodobacterales</taxon>
        <taxon>Paracoccaceae</taxon>
        <taxon>Pseudooceanicola</taxon>
    </lineage>
</organism>
<evidence type="ECO:0000313" key="3">
    <source>
        <dbReference type="Proteomes" id="UP000030004"/>
    </source>
</evidence>
<feature type="transmembrane region" description="Helical" evidence="1">
    <location>
        <begin position="170"/>
        <end position="193"/>
    </location>
</feature>
<gene>
    <name evidence="2" type="ORF">ATO9_11905</name>
</gene>
<feature type="transmembrane region" description="Helical" evidence="1">
    <location>
        <begin position="91"/>
        <end position="113"/>
    </location>
</feature>
<dbReference type="STRING" id="1461694.ATO9_11905"/>
<dbReference type="eggNOG" id="COG5061">
    <property type="taxonomic scope" value="Bacteria"/>
</dbReference>
<name>A0A0A0EDK1_9RHOB</name>
<keyword evidence="1" id="KW-0472">Membrane</keyword>
<feature type="transmembrane region" description="Helical" evidence="1">
    <location>
        <begin position="205"/>
        <end position="227"/>
    </location>
</feature>
<reference evidence="2 3" key="1">
    <citation type="journal article" date="2015" name="Antonie Van Leeuwenhoek">
        <title>Pseudooceanicola atlanticus gen. nov. sp. nov., isolated from surface seawater of the Atlantic Ocean and reclassification of Oceanicola batsensis, Oceanicola marinus, Oceanicola nitratireducens, Oceanicola nanhaiensis, Oceanicola antarcticus and Oceanicola flagellatus, as Pseudooceanicola batsensis comb. nov., Pseudooceanicola marinus comb. nov., Pseudooceanicola nitratireducens comb. nov., Pseudooceanicola nanhaiensis comb. nov., Pseudooceanicola antarcticus comb. nov., and Pseudooceanicola flagellatus comb. nov.</title>
        <authorList>
            <person name="Lai Q."/>
            <person name="Li G."/>
            <person name="Liu X."/>
            <person name="Du Y."/>
            <person name="Sun F."/>
            <person name="Shao Z."/>
        </authorList>
    </citation>
    <scope>NUCLEOTIDE SEQUENCE [LARGE SCALE GENOMIC DNA]</scope>
    <source>
        <strain evidence="2 3">22II-s11g</strain>
    </source>
</reference>
<dbReference type="RefSeq" id="WP_043749015.1">
    <property type="nucleotide sequence ID" value="NZ_AQQX01000004.1"/>
</dbReference>
<feature type="transmembrane region" description="Helical" evidence="1">
    <location>
        <begin position="35"/>
        <end position="52"/>
    </location>
</feature>
<comment type="caution">
    <text evidence="2">The sequence shown here is derived from an EMBL/GenBank/DDBJ whole genome shotgun (WGS) entry which is preliminary data.</text>
</comment>
<keyword evidence="3" id="KW-1185">Reference proteome</keyword>
<evidence type="ECO:0000313" key="2">
    <source>
        <dbReference type="EMBL" id="KGM48345.1"/>
    </source>
</evidence>
<accession>A0A0A0EDK1</accession>
<proteinExistence type="predicted"/>